<protein>
    <submittedName>
        <fullName evidence="1">Uncharacterized protein</fullName>
    </submittedName>
</protein>
<proteinExistence type="predicted"/>
<evidence type="ECO:0000313" key="2">
    <source>
        <dbReference type="Proteomes" id="UP001434079"/>
    </source>
</evidence>
<reference evidence="1" key="1">
    <citation type="submission" date="2024-03" db="EMBL/GenBank/DDBJ databases">
        <title>Study on the Mechanism of Salmonella Phage vB_SalP_SE29 Recognizing the Surface Receptor of Host Bacteria.</title>
        <authorList>
            <person name="Zhang L."/>
            <person name="Liang S."/>
            <person name="Liang R."/>
        </authorList>
    </citation>
    <scope>NUCLEOTIDE SEQUENCE</scope>
</reference>
<dbReference type="EMBL" id="PP526725">
    <property type="protein sequence ID" value="WXX03167.1"/>
    <property type="molecule type" value="Genomic_DNA"/>
</dbReference>
<organism evidence="1 2">
    <name type="scientific">Salmonella phage vB_SalP_SE29</name>
    <dbReference type="NCBI Taxonomy" id="3134913"/>
    <lineage>
        <taxon>Viruses</taxon>
        <taxon>Duplodnaviria</taxon>
        <taxon>Heunggongvirae</taxon>
        <taxon>Uroviricota</taxon>
        <taxon>Caudoviricetes</taxon>
        <taxon>Autographivirales</taxon>
        <taxon>Autosignataviridae</taxon>
        <taxon>Molineuxvirinae</taxon>
        <taxon>Zindervirus</taxon>
    </lineage>
</organism>
<dbReference type="Proteomes" id="UP001434079">
    <property type="component" value="Segment"/>
</dbReference>
<sequence length="71" mass="7785">MTKVLIFIRGGIKRYAIVAPNGVKMIGSKSIAIMGANKSASFQMTLIGGLTEKQFRNKWKVVGSFMVKHAK</sequence>
<evidence type="ECO:0000313" key="1">
    <source>
        <dbReference type="EMBL" id="WXX03167.1"/>
    </source>
</evidence>
<name>A0AAX4LX73_9CAUD</name>
<accession>A0AAX4LX73</accession>
<gene>
    <name evidence="1" type="ORF">IODZLFCR_CDS0023</name>
</gene>